<dbReference type="Pfam" id="PF18199">
    <property type="entry name" value="Dynein_C"/>
    <property type="match status" value="1"/>
</dbReference>
<dbReference type="Pfam" id="PF17852">
    <property type="entry name" value="Dynein_AAA_lid"/>
    <property type="match status" value="1"/>
</dbReference>
<dbReference type="FunFam" id="3.10.490.20:FF:000009">
    <property type="entry name" value="Dynein heavy chain 4"/>
    <property type="match status" value="1"/>
</dbReference>
<feature type="region of interest" description="Disordered" evidence="15">
    <location>
        <begin position="302"/>
        <end position="325"/>
    </location>
</feature>
<dbReference type="InterPro" id="IPR027417">
    <property type="entry name" value="P-loop_NTPase"/>
</dbReference>
<feature type="compositionally biased region" description="Basic and acidic residues" evidence="15">
    <location>
        <begin position="1084"/>
        <end position="1093"/>
    </location>
</feature>
<dbReference type="InterPro" id="IPR004273">
    <property type="entry name" value="Dynein_heavy_D6_P-loop"/>
</dbReference>
<dbReference type="Pfam" id="PF12781">
    <property type="entry name" value="AAA_9"/>
    <property type="match status" value="1"/>
</dbReference>
<evidence type="ECO:0000259" key="16">
    <source>
        <dbReference type="SMART" id="SM00382"/>
    </source>
</evidence>
<feature type="region of interest" description="Disordered" evidence="15">
    <location>
        <begin position="4764"/>
        <end position="4808"/>
    </location>
</feature>
<dbReference type="Gene3D" id="1.20.920.30">
    <property type="match status" value="1"/>
</dbReference>
<dbReference type="Gene3D" id="1.20.58.1120">
    <property type="match status" value="1"/>
</dbReference>
<keyword evidence="9 14" id="KW-0175">Coiled coil</keyword>
<dbReference type="FunFam" id="3.40.50.300:FF:000063">
    <property type="entry name" value="dynein heavy chain 6, axonemal"/>
    <property type="match status" value="1"/>
</dbReference>
<dbReference type="InterPro" id="IPR042219">
    <property type="entry name" value="AAA_lid_11_sf"/>
</dbReference>
<dbReference type="SUPFAM" id="SSF52540">
    <property type="entry name" value="P-loop containing nucleoside triphosphate hydrolases"/>
    <property type="match status" value="4"/>
</dbReference>
<dbReference type="Gene3D" id="1.10.8.1220">
    <property type="match status" value="1"/>
</dbReference>
<dbReference type="InterPro" id="IPR013602">
    <property type="entry name" value="Dynein_heavy_linker"/>
</dbReference>
<dbReference type="GO" id="GO:0051959">
    <property type="term" value="F:dynein light intermediate chain binding"/>
    <property type="evidence" value="ECO:0007669"/>
    <property type="project" value="InterPro"/>
</dbReference>
<dbReference type="Gene3D" id="3.20.180.20">
    <property type="entry name" value="Dynein heavy chain, N-terminal domain 2"/>
    <property type="match status" value="1"/>
</dbReference>
<dbReference type="InterPro" id="IPR024317">
    <property type="entry name" value="Dynein_heavy_chain_D4_dom"/>
</dbReference>
<dbReference type="InterPro" id="IPR041228">
    <property type="entry name" value="Dynein_C"/>
</dbReference>
<feature type="compositionally biased region" description="Polar residues" evidence="15">
    <location>
        <begin position="2354"/>
        <end position="2373"/>
    </location>
</feature>
<sequence>MSRQDAPANRGGAPKHTPSAEYFMELVRAQEHASRQTPHLSDQLFTYNEEEYAPFDLDPVRPPHIAPADETLDCACTRTLGTGECTLRGAPGSLLHRLEMHSEASLPPDTLKNARPAVISNASKTLRTRNAETKKIITSEQLVSGMKTGADVIAYFARTPDKAVVKIVYCSPTTTPVDKVYNPYSLRVIDGDVAKKLPVYYTISQNGVMRVVNSDVKVLKVYDMINNKSTINPSLYRLEKAADKNVAHSLHRDDLHDGVSTVVSALDPYAGSDGASDYNDNTSRVQYELAGDATSNNGFQYRSSGIDTGIRGDKSHRRKPEQTDPNILSRTIENDLVTAFHDDASEFTMLDRWILEASNFDILRNYKFFKHFYQLKTLQTWVAFRKYKRYCRNRKSIDRSLFLSRPHFLQSLKAIWAVLYDIKTSQCIDLRATSNTAAPKRENVDESAISVTAAQGLATSGSGDAPPLPSGTAQPLQAWKAAQIHTKRMVSESLDAANDSILTEITALCNELRKRASDDDEMDQAKLPLFMRQKIAKVKSITATKAEQLHRRRAIQQAQFELITISDFIMLCDFLYNEAMLEMIYNSTLSLANAVANPPPATPGLIISEIFFQEIPPGKRYEEIPLVGDVHFNPPLQEIQATLLDSVAEAIGVCSQQTHLSQLAALREYFILANKQLPTPQNISHIASNDAEVQAALKIIRDSSTEQIAKLEAFSKSYSQLYPIHAFLSTWNEDLYAAKFKDTLSCDLKILLPNSVVNPTTNKKVTKLHSYLKNPPNPQQVPLEDRRLLEDTFESARAAYGTRPLERQITIFRSWSQILSRMAANTSTGFTQLDARSLLQTLQPVPIIGLKAVENTALSVLRNLVSKCTAAFKTHTKVLSIEPKTLTEFCNYIEYNRSIDKEIEHLISEVQLADDILVMLTSPNNLQSIPPNHMFIAFDVSTTVDDLFTMDTKLNPSIPGLGLKISVSDRTSVDTLHGELQILQNRRALADQLVKDQHYVMASSLKEMITTTTNDINDIRLTLLSGSACDSNADPRSVVSHIDELSATLNDMTKHYDGLSDQNDILTGWYNRDADAEEDEDEGEKTKSKKEPFKLSPGQNATPSQLVCMSNIETLVELKGTITQIKQDLDLRSRMWKRMHEWRIFEDRLMVSSWIDTVINGKPEEAQPEEADDTAAPTTEEKQDAVEGEVTGEDLPDTQESNNDDTDKKIDPIVAKFKYLSAETCLGFINEATKDSTKFARLLPDDSVAAALKRAVTSMKQKSQLIADLGNVNLKPRHWEKIFEILKPFAKEPGSLSYNSGFSFETLLDAGILNKRTEIASISATASGERNIELSLEKIRNVWEGTILAVKDYSSRSGALHHIISGVEEIYQQLEDSTSTLQAMAGSRYIAGIKPAVESWEKKLSTFAEVLDEWCKMQQTWLYLESIFAPADIRRQLPRESADFSQVDTYWQELMETVSKNPCIMTVVDAGVPNTPLAGHDLLKELTTANEKLEIIQKRLEDYLESKRLAFPRFFFLSNDELLQILAQTTEPSTVRPFLRKIFEAIGDIELEDLAEQPPTTVAPASAKKRKRAAAAEGDGDEEPASPTAAAQKKITAMISPEGEKVMFVNCVIPSGGLVEVWLTALEKEMVNTVRYNMYHTLNSSPRVGEQRKEWMFDHPAQCIMAAGQAVWCNGVEEALLVDAEKGSGGREAMDHFSENLLEQINELVSLTMTDLSSQQRGLISTLIVLEVHSRDVTSSLLDPSSENYCLVPSEFGWLKQLRYYWHHDNRERKAAHSQLDSNELSGDLVIRQTNSFFTCGYEYMGISTRLVLTPLTDRCFITLTSALANFMGGAPQGPAGTGKTESTKDLAKAMSIQCLVFNCSEGLNVAAMGKFFIGLVMCGAWSCFDEFNRIEVEVLSVVASQILCIQTAILTGAEHFVFNAGGSSEDGLDISVGNGDPTKRCGIFITMNPGYAGRVELPDNLKALFRPISMVVPNYALIAEIILFSEGFTTAKVLSRKMVQLYKLSSEQLSHQSHYDFGMRAIKSVLVMAGGLRRKYIHLSEDIVLIQAMRDANLPKFLVDDIELFMGIIQDLFPGVQIPSVEHGELHAEILRILSAKGLQPCSEYVSKVLQIYDTHIIRHGLMTVGDTLTGKTVARDVLADAITSIAERRTAQNIDSGGYHPVAQYVLNSKAVTMPELYGEFNSISHDWTDGLIAVTARKMIDPNNAHLKHWICFDSPVDALWIENLNTTLDDNKMICLANGERIRLHNKVNLFFEVADLSQASPATVSRCGMIYFSDDFIGYDNLLKSLIVDNCSDFARKVLALVCLEEFSLDLFELRDAARVLMDSTTFLPDEEDDTADEYKPDSSIVETNSPNPLADSQPSAQGSNLQTVELTTPTYPRQLHHFQTFEQLLHKLTMQLLARLHRQLCMLYPKIITFLRNDCREEMRTVDFQLVFSLYQILEAAVSERIAFTKDKVAEIAMQKKIQEQYEAANAASKERVQSASRNTTGLTAAEVATGQAADAALAEKTAMSAFLERLPPPEVLTSRATSGIAPVVSIILEQRVIFAVAWGLAGSIVAEHKLNLDKFLRTVLTNPKEFVSNGDMPPEISSLAAALPPDHLPGGQMASIYDWKLDNQTRGYSPWDTGTMATLFGSKKFDPLVLQQGGSVYDMIVPTPDFIKMCAVTQSLLRNGNNIFLCGTTGTSKTSIVKTVFNRCIGNIELNKKPAESKKSTDNKDEEEPATVAPTEDQRDFTQEAAYLNANTLEFPMSAQTHAAAVENAIIEKMEKKRKTLFCPANQRKSLYVFIDDATMPTPDTYGSQPPIEILRQIISESGCYDRQKLVFRTLEGLQFLCASQPPGGGRNEVTRRFSGKFVVLSCPELTDAAMVSIFGNLLQGFMASTRESSKVFSPEVRKSLRTCVEFVVRLYDTTKQEIRATPLKSHYSFNVRDVARVVGGVFSTTSEEVTSLPSLVTLLIHESYRVFRDRLIDDKDCNTFDKILLKNIWYFFEDRIVQSEQKVSQASENAKEEPNEGADDDEYYIELDFEEPVQRSDDEVQRLAALEHKVYTDEELGLMLERINAWTGCPIQCTELIYGRWANPGGTYGDGVYCPYRNLYNQTRDVENCLNYYVDSISEVQEDAPPSAGAKNQIDFQELLDNAIKSDDSTGSARLVMFHDAILHFSRLFRVITQPRGHMLMIGLSGSGRRSLVRLAAFAAGAKIVYPAASKLYGLNEFNEDLKRCMLTSGCENTPTILLLSESQLDPHDHFLEILNGILNGVALPMSLWKPDEKEKIMQKTIELASAADDDNESGNKRSFLPHELWQLFYRTARSNFHVCLCLSPIGESLRRRLRMFPALSSCMTIDWFTNWNAEALAGVAMYELNSIHPAFLGADQSTSSDTPASAPHSREGKPRTDKFLALKQSIAEACVIMHGSTETFSDQYFAQTKSRVYVTPPLFLSFIRLFKRILAKSVGKLKVRESILQSGLTKLTSTREQVSEMQKTLTNLQPVLADSVAKTEALLVNLSSETEEVNKVRTVVQAEEQEVAKVAAEAEEIKDDAQRDLDTAMPAFNAAINSLKSLNKNDISELKSFKSPPELVRYVMEAVCILMETPKQDWDTAQKVLSKTDFLQSLMTFDKDNIKPKTLRSLRKYTQNPDFDPAKVEKVSKAAKSLCMWCRAIDIYAKVFAEIEPKRERLAQAEQVLKTQQEALAVKQKDLAAIVAKLDALQASYDESIANRTRLESEIEETKVRLDRAEKLIAGLANEYDAWIAGIADINQRLKTAIGDALLGAGCIAYLGPFSADERGNVLSQWKAAAFNGIEFSPNFVLTEYPAVADPREIRNWKEQCTLPSDNGSIESAIIATQGTRFSLLIDPECQGVRFLKRLEEKNGLQLTSGTAVDSMMRTLENSIRLGSPVLIENLQDDIDGSVMSVLRKELIKKGGQCTIKIGENEVEYNPDFNLYLATRKRQPNYNPDIQSSASVVNMAVSSKGLEEQLLSLVVTVEDAQLEREKDTIVSQLAEGRETLTQLQDKLLDMLANATGNLLDDENLINALQDSKRTQKRIDEQVVTAEQTAKRVDALRERFRPVAERGRILYEVIASLSTLDSMYIYSLDFFKMLFTRTLTKLHNLADESSGVPHAAESSRHSDNQSHAGTNEPSASAGLLLEDDEQSQRNPLAESNIGLPDRQLAAGTSFDDDENAVLQKKIGSMISAITEAAYGAICRGIFEKHKRIFSFMVAAAIQRASGALTGREWAIFKTVEINEKQAEVPEDFYSHMLNTFQFGQDGSKYANINSLYKVLHVCLAYEEFLSSSRDDPEGWKAWLESDSLELVINMARGNYSGERPFSLSVSAFIRSLAPFQRLMILKAVNPGRLMFYLPQYIADTIGEYYVQPPQFRMEQAYLDTSFSTPTIFVLSAGTDPHAQLVAFSKEKGADKGLRTLSLGQGQGVVAERMLARAIVDGDWVCLQNCHLCLSWMPNLARFVENLATMDQDGCDITGATINRDFRLFLTSLPTPKFPQSVLSSSVKISHEPPRGLKANMILSYMGLTDELHDSVPEAPAVIRHWHRLIFGVAFFYSSLLERKRFGSVAYNNPYEFSIPDLEISRKFIRQYLVDSAAALQLTESAVGTSNILGQSSGQSFLKSLSDAVPYQTLQYMVGVIAFGGRVTDSLDQRCINAILSCIINPELFTDKPELFLEEGREGKLSPSGKAYRAPNPEMSLASTIEWLTHEFPIEASPSLFGLHANAELTYQLSEANLIVDSVLSMSPKEADVAIENEERKKRIESAKTQKKTQIETEGGASEEGQEKEAQSGGDDESMSPADKQVLKFASSLFERIPADLLPNNIHIPPRISVISNGKAVKMPSPLYAVLKQESERYNKLLSLVRIAFQDVGKAIKGLAIMSPQLEDVYQCILLNKIPRMITDVCYPTLKPLSSWIVDLIERVKFMGDWIGLNREEGVDYRDDDFRWQIKGYVPKTFWIGAFFFPHGLLTAELQHYSRIEGIPIDALVISTTVLTSAEVDAMVAPDRNDHGLIITGLYVESAQWDSEAKRLTEPIYGQMITSLGPVWFAPCTELDKDGMYAMPLYTTTLRYGVLSTTGTSTNYVLNMHLPTDENPRHWILRGAAAFIQRSD</sequence>
<dbReference type="InterPro" id="IPR026983">
    <property type="entry name" value="DHC"/>
</dbReference>
<proteinExistence type="inferred from homology"/>
<dbReference type="InterPro" id="IPR035706">
    <property type="entry name" value="AAA_9"/>
</dbReference>
<dbReference type="Pfam" id="PF12780">
    <property type="entry name" value="AAA_8"/>
    <property type="match status" value="1"/>
</dbReference>
<reference evidence="17 18" key="1">
    <citation type="journal article" date="2015" name="Mol. Biochem. Parasitol.">
        <title>Identification of polymorphic genes for use in assemblage B genotyping assays through comparative genomics of multiple assemblage B Giardia duodenalis isolates.</title>
        <authorList>
            <person name="Wielinga C."/>
            <person name="Thompson R.C."/>
            <person name="Monis P."/>
            <person name="Ryan U."/>
        </authorList>
    </citation>
    <scope>NUCLEOTIDE SEQUENCE [LARGE SCALE GENOMIC DNA]</scope>
    <source>
        <strain evidence="17 18">BAH15c1</strain>
    </source>
</reference>
<dbReference type="Gene3D" id="6.10.140.1060">
    <property type="match status" value="1"/>
</dbReference>
<dbReference type="Gene3D" id="1.10.472.130">
    <property type="match status" value="1"/>
</dbReference>
<comment type="caution">
    <text evidence="17">The sequence shown here is derived from an EMBL/GenBank/DDBJ whole genome shotgun (WGS) entry which is preliminary data.</text>
</comment>
<dbReference type="GO" id="GO:0007018">
    <property type="term" value="P:microtubule-based movement"/>
    <property type="evidence" value="ECO:0007669"/>
    <property type="project" value="InterPro"/>
</dbReference>
<feature type="compositionally biased region" description="Basic and acidic residues" evidence="15">
    <location>
        <begin position="2713"/>
        <end position="2722"/>
    </location>
</feature>
<evidence type="ECO:0000256" key="7">
    <source>
        <dbReference type="ARBA" id="ARBA00022840"/>
    </source>
</evidence>
<dbReference type="InterPro" id="IPR042228">
    <property type="entry name" value="Dynein_linker_3"/>
</dbReference>
<dbReference type="VEuPathDB" id="GiardiaDB:QR46_1646"/>
<feature type="compositionally biased region" description="Basic and acidic residues" evidence="15">
    <location>
        <begin position="4764"/>
        <end position="4775"/>
    </location>
</feature>
<dbReference type="InterPro" id="IPR041589">
    <property type="entry name" value="DNAH3_AAA_lid_1"/>
</dbReference>
<evidence type="ECO:0000256" key="4">
    <source>
        <dbReference type="ARBA" id="ARBA00022701"/>
    </source>
</evidence>
<keyword evidence="4" id="KW-0493">Microtubule</keyword>
<dbReference type="Gene3D" id="1.10.8.720">
    <property type="entry name" value="Region D6 of dynein motor"/>
    <property type="match status" value="1"/>
</dbReference>
<dbReference type="PANTHER" id="PTHR46961">
    <property type="entry name" value="DYNEIN HEAVY CHAIN 1, AXONEMAL-LIKE PROTEIN"/>
    <property type="match status" value="1"/>
</dbReference>
<dbReference type="FunFam" id="1.20.140.100:FF:000001">
    <property type="entry name" value="dynein heavy chain 17, axonemal"/>
    <property type="match status" value="1"/>
</dbReference>
<dbReference type="GO" id="GO:0045505">
    <property type="term" value="F:dynein intermediate chain binding"/>
    <property type="evidence" value="ECO:0007669"/>
    <property type="project" value="InterPro"/>
</dbReference>
<feature type="region of interest" description="Disordered" evidence="15">
    <location>
        <begin position="3380"/>
        <end position="3399"/>
    </location>
</feature>
<keyword evidence="12" id="KW-0206">Cytoskeleton</keyword>
<organism evidence="17 18">
    <name type="scientific">Giardia duodenalis assemblage B</name>
    <dbReference type="NCBI Taxonomy" id="1394984"/>
    <lineage>
        <taxon>Eukaryota</taxon>
        <taxon>Metamonada</taxon>
        <taxon>Diplomonadida</taxon>
        <taxon>Hexamitidae</taxon>
        <taxon>Giardiinae</taxon>
        <taxon>Giardia</taxon>
    </lineage>
</organism>
<dbReference type="Pfam" id="PF03028">
    <property type="entry name" value="Dynein_heavy"/>
    <property type="match status" value="1"/>
</dbReference>
<keyword evidence="10" id="KW-0969">Cilium</keyword>
<dbReference type="GO" id="GO:0005524">
    <property type="term" value="F:ATP binding"/>
    <property type="evidence" value="ECO:0007669"/>
    <property type="project" value="UniProtKB-KW"/>
</dbReference>
<feature type="region of interest" description="Disordered" evidence="15">
    <location>
        <begin position="1161"/>
        <end position="1207"/>
    </location>
</feature>
<evidence type="ECO:0000256" key="13">
    <source>
        <dbReference type="ARBA" id="ARBA00023273"/>
    </source>
</evidence>
<dbReference type="InterPro" id="IPR042222">
    <property type="entry name" value="Dynein_2_N"/>
</dbReference>
<feature type="coiled-coil region" evidence="14">
    <location>
        <begin position="3683"/>
        <end position="3752"/>
    </location>
</feature>
<evidence type="ECO:0000256" key="9">
    <source>
        <dbReference type="ARBA" id="ARBA00023054"/>
    </source>
</evidence>
<dbReference type="Pfam" id="PF18198">
    <property type="entry name" value="AAA_lid_11"/>
    <property type="match status" value="1"/>
</dbReference>
<dbReference type="Gene3D" id="1.20.1270.280">
    <property type="match status" value="1"/>
</dbReference>
<dbReference type="FunFam" id="3.40.50.300:FF:002864">
    <property type="entry name" value="Dynein heavy chain"/>
    <property type="match status" value="1"/>
</dbReference>
<dbReference type="InterPro" id="IPR035699">
    <property type="entry name" value="AAA_6"/>
</dbReference>
<dbReference type="Gene3D" id="1.20.920.20">
    <property type="match status" value="1"/>
</dbReference>
<feature type="region of interest" description="Disordered" evidence="15">
    <location>
        <begin position="2713"/>
        <end position="2737"/>
    </location>
</feature>
<dbReference type="Pfam" id="PF08393">
    <property type="entry name" value="DHC_N2"/>
    <property type="match status" value="1"/>
</dbReference>
<keyword evidence="3" id="KW-0963">Cytoplasm</keyword>
<feature type="domain" description="AAA+ ATPase" evidence="16">
    <location>
        <begin position="2678"/>
        <end position="2867"/>
    </location>
</feature>
<evidence type="ECO:0000313" key="17">
    <source>
        <dbReference type="EMBL" id="KWX14362.1"/>
    </source>
</evidence>
<evidence type="ECO:0000256" key="12">
    <source>
        <dbReference type="ARBA" id="ARBA00023212"/>
    </source>
</evidence>
<dbReference type="FunFam" id="1.10.8.710:FF:000004">
    <property type="entry name" value="Dynein axonemal heavy chain 6"/>
    <property type="match status" value="1"/>
</dbReference>
<dbReference type="FunFam" id="1.10.287.2620:FF:000001">
    <property type="entry name" value="Cytoplasmic dynein heavy chain 1"/>
    <property type="match status" value="1"/>
</dbReference>
<gene>
    <name evidence="17" type="ORF">QR46_1646</name>
</gene>
<dbReference type="InterPro" id="IPR003593">
    <property type="entry name" value="AAA+_ATPase"/>
</dbReference>
<dbReference type="EMBL" id="JXTI01000035">
    <property type="protein sequence ID" value="KWX14362.1"/>
    <property type="molecule type" value="Genomic_DNA"/>
</dbReference>
<dbReference type="Gene3D" id="3.40.50.300">
    <property type="entry name" value="P-loop containing nucleotide triphosphate hydrolases"/>
    <property type="match status" value="6"/>
</dbReference>
<keyword evidence="6" id="KW-0547">Nucleotide-binding</keyword>
<dbReference type="InterPro" id="IPR043160">
    <property type="entry name" value="Dynein_C_barrel"/>
</dbReference>
<dbReference type="Gene3D" id="1.10.287.2620">
    <property type="match status" value="1"/>
</dbReference>
<dbReference type="InterPro" id="IPR041658">
    <property type="entry name" value="AAA_lid_11"/>
</dbReference>
<dbReference type="Pfam" id="PF12774">
    <property type="entry name" value="AAA_6"/>
    <property type="match status" value="1"/>
</dbReference>
<feature type="region of interest" description="Disordered" evidence="15">
    <location>
        <begin position="4122"/>
        <end position="4147"/>
    </location>
</feature>
<protein>
    <submittedName>
        <fullName evidence="17">Dynein heavy chain</fullName>
    </submittedName>
</protein>
<evidence type="ECO:0000256" key="3">
    <source>
        <dbReference type="ARBA" id="ARBA00022490"/>
    </source>
</evidence>
<comment type="subcellular location">
    <subcellularLocation>
        <location evidence="1">Cytoplasm</location>
        <location evidence="1">Cytoskeleton</location>
        <location evidence="1">Cilium axoneme</location>
    </subcellularLocation>
</comment>
<feature type="region of interest" description="Disordered" evidence="15">
    <location>
        <begin position="2338"/>
        <end position="2373"/>
    </location>
</feature>
<dbReference type="GO" id="GO:0005930">
    <property type="term" value="C:axoneme"/>
    <property type="evidence" value="ECO:0007669"/>
    <property type="project" value="UniProtKB-SubCell"/>
</dbReference>
<evidence type="ECO:0000256" key="1">
    <source>
        <dbReference type="ARBA" id="ARBA00004430"/>
    </source>
</evidence>
<dbReference type="OrthoDB" id="5593012at2759"/>
<dbReference type="PANTHER" id="PTHR46961:SF8">
    <property type="entry name" value="DYNEIN AXONEMAL HEAVY CHAIN 7"/>
    <property type="match status" value="1"/>
</dbReference>
<dbReference type="Gene3D" id="1.20.140.100">
    <property type="entry name" value="Dynein heavy chain, N-terminal domain 2"/>
    <property type="match status" value="1"/>
</dbReference>
<evidence type="ECO:0000256" key="14">
    <source>
        <dbReference type="SAM" id="Coils"/>
    </source>
</evidence>
<dbReference type="GO" id="GO:0008569">
    <property type="term" value="F:minus-end-directed microtubule motor activity"/>
    <property type="evidence" value="ECO:0007669"/>
    <property type="project" value="InterPro"/>
</dbReference>
<evidence type="ECO:0000313" key="18">
    <source>
        <dbReference type="Proteomes" id="UP000070089"/>
    </source>
</evidence>
<keyword evidence="7" id="KW-0067">ATP-binding</keyword>
<dbReference type="Gene3D" id="3.10.490.20">
    <property type="match status" value="1"/>
</dbReference>
<dbReference type="Pfam" id="PF17857">
    <property type="entry name" value="AAA_lid_1"/>
    <property type="match status" value="1"/>
</dbReference>
<dbReference type="Pfam" id="PF12777">
    <property type="entry name" value="MT"/>
    <property type="match status" value="1"/>
</dbReference>
<dbReference type="FunFam" id="3.40.50.300:FF:000362">
    <property type="entry name" value="Dynein, axonemal, heavy chain 6"/>
    <property type="match status" value="1"/>
</dbReference>
<dbReference type="Pfam" id="PF12775">
    <property type="entry name" value="AAA_7"/>
    <property type="match status" value="2"/>
</dbReference>
<dbReference type="GO" id="GO:0030286">
    <property type="term" value="C:dynein complex"/>
    <property type="evidence" value="ECO:0007669"/>
    <property type="project" value="UniProtKB-KW"/>
</dbReference>
<feature type="compositionally biased region" description="Acidic residues" evidence="15">
    <location>
        <begin position="1186"/>
        <end position="1197"/>
    </location>
</feature>
<name>A0A132NXC8_GIAIN</name>
<dbReference type="InterPro" id="IPR041466">
    <property type="entry name" value="Dynein_AAA5_ext"/>
</dbReference>
<keyword evidence="11" id="KW-0505">Motor protein</keyword>
<dbReference type="FunFam" id="1.20.920.20:FF:000001">
    <property type="entry name" value="dynein heavy chain 2, axonemal"/>
    <property type="match status" value="1"/>
</dbReference>
<evidence type="ECO:0000256" key="6">
    <source>
        <dbReference type="ARBA" id="ARBA00022741"/>
    </source>
</evidence>
<dbReference type="SMART" id="SM00382">
    <property type="entry name" value="AAA"/>
    <property type="match status" value="1"/>
</dbReference>
<dbReference type="InterPro" id="IPR024743">
    <property type="entry name" value="Dynein_HC_stalk"/>
</dbReference>
<accession>A0A132NXC8</accession>
<evidence type="ECO:0000256" key="15">
    <source>
        <dbReference type="SAM" id="MobiDB-lite"/>
    </source>
</evidence>
<evidence type="ECO:0000256" key="2">
    <source>
        <dbReference type="ARBA" id="ARBA00008887"/>
    </source>
</evidence>
<keyword evidence="13" id="KW-0966">Cell projection</keyword>
<dbReference type="GO" id="GO:0005874">
    <property type="term" value="C:microtubule"/>
    <property type="evidence" value="ECO:0007669"/>
    <property type="project" value="UniProtKB-KW"/>
</dbReference>
<dbReference type="Gene3D" id="1.10.8.710">
    <property type="match status" value="1"/>
</dbReference>
<evidence type="ECO:0000256" key="8">
    <source>
        <dbReference type="ARBA" id="ARBA00023017"/>
    </source>
</evidence>
<evidence type="ECO:0000256" key="5">
    <source>
        <dbReference type="ARBA" id="ARBA00022737"/>
    </source>
</evidence>
<evidence type="ECO:0000256" key="10">
    <source>
        <dbReference type="ARBA" id="ARBA00023069"/>
    </source>
</evidence>
<comment type="similarity">
    <text evidence="2">Belongs to the dynein heavy chain family.</text>
</comment>
<feature type="region of interest" description="Disordered" evidence="15">
    <location>
        <begin position="1555"/>
        <end position="1589"/>
    </location>
</feature>
<keyword evidence="5" id="KW-0677">Repeat</keyword>
<dbReference type="InterPro" id="IPR043157">
    <property type="entry name" value="Dynein_AAA1S"/>
</dbReference>
<keyword evidence="8" id="KW-0243">Dynein</keyword>
<evidence type="ECO:0000256" key="11">
    <source>
        <dbReference type="ARBA" id="ARBA00023175"/>
    </source>
</evidence>
<feature type="compositionally biased region" description="Polar residues" evidence="15">
    <location>
        <begin position="4137"/>
        <end position="4146"/>
    </location>
</feature>
<dbReference type="Proteomes" id="UP000070089">
    <property type="component" value="Unassembled WGS sequence"/>
</dbReference>
<feature type="region of interest" description="Disordered" evidence="15">
    <location>
        <begin position="1074"/>
        <end position="1103"/>
    </location>
</feature>
<feature type="coiled-coil region" evidence="14">
    <location>
        <begin position="3511"/>
        <end position="3545"/>
    </location>
</feature>